<evidence type="ECO:0000313" key="6">
    <source>
        <dbReference type="EMBL" id="EFJ17796.1"/>
    </source>
</evidence>
<dbReference type="PANTHER" id="PTHR47944:SF4">
    <property type="entry name" value="OS09G0441700 PROTEIN"/>
    <property type="match status" value="1"/>
</dbReference>
<dbReference type="InterPro" id="IPR036396">
    <property type="entry name" value="Cyt_P450_sf"/>
</dbReference>
<dbReference type="KEGG" id="smo:SELMODRAFT_113883"/>
<organism evidence="7">
    <name type="scientific">Selaginella moellendorffii</name>
    <name type="common">Spikemoss</name>
    <dbReference type="NCBI Taxonomy" id="88036"/>
    <lineage>
        <taxon>Eukaryota</taxon>
        <taxon>Viridiplantae</taxon>
        <taxon>Streptophyta</taxon>
        <taxon>Embryophyta</taxon>
        <taxon>Tracheophyta</taxon>
        <taxon>Lycopodiopsida</taxon>
        <taxon>Selaginellales</taxon>
        <taxon>Selaginellaceae</taxon>
        <taxon>Selaginella</taxon>
    </lineage>
</organism>
<name>D8SCZ7_SELML</name>
<reference evidence="6 7" key="1">
    <citation type="journal article" date="2011" name="Science">
        <title>The Selaginella genome identifies genetic changes associated with the evolution of vascular plants.</title>
        <authorList>
            <person name="Banks J.A."/>
            <person name="Nishiyama T."/>
            <person name="Hasebe M."/>
            <person name="Bowman J.L."/>
            <person name="Gribskov M."/>
            <person name="dePamphilis C."/>
            <person name="Albert V.A."/>
            <person name="Aono N."/>
            <person name="Aoyama T."/>
            <person name="Ambrose B.A."/>
            <person name="Ashton N.W."/>
            <person name="Axtell M.J."/>
            <person name="Barker E."/>
            <person name="Barker M.S."/>
            <person name="Bennetzen J.L."/>
            <person name="Bonawitz N.D."/>
            <person name="Chapple C."/>
            <person name="Cheng C."/>
            <person name="Correa L.G."/>
            <person name="Dacre M."/>
            <person name="DeBarry J."/>
            <person name="Dreyer I."/>
            <person name="Elias M."/>
            <person name="Engstrom E.M."/>
            <person name="Estelle M."/>
            <person name="Feng L."/>
            <person name="Finet C."/>
            <person name="Floyd S.K."/>
            <person name="Frommer W.B."/>
            <person name="Fujita T."/>
            <person name="Gramzow L."/>
            <person name="Gutensohn M."/>
            <person name="Harholt J."/>
            <person name="Hattori M."/>
            <person name="Heyl A."/>
            <person name="Hirai T."/>
            <person name="Hiwatashi Y."/>
            <person name="Ishikawa M."/>
            <person name="Iwata M."/>
            <person name="Karol K.G."/>
            <person name="Koehler B."/>
            <person name="Kolukisaoglu U."/>
            <person name="Kubo M."/>
            <person name="Kurata T."/>
            <person name="Lalonde S."/>
            <person name="Li K."/>
            <person name="Li Y."/>
            <person name="Litt A."/>
            <person name="Lyons E."/>
            <person name="Manning G."/>
            <person name="Maruyama T."/>
            <person name="Michael T.P."/>
            <person name="Mikami K."/>
            <person name="Miyazaki S."/>
            <person name="Morinaga S."/>
            <person name="Murata T."/>
            <person name="Mueller-Roeber B."/>
            <person name="Nelson D.R."/>
            <person name="Obara M."/>
            <person name="Oguri Y."/>
            <person name="Olmstead R.G."/>
            <person name="Onodera N."/>
            <person name="Petersen B.L."/>
            <person name="Pils B."/>
            <person name="Prigge M."/>
            <person name="Rensing S.A."/>
            <person name="Riano-Pachon D.M."/>
            <person name="Roberts A.W."/>
            <person name="Sato Y."/>
            <person name="Scheller H.V."/>
            <person name="Schulz B."/>
            <person name="Schulz C."/>
            <person name="Shakirov E.V."/>
            <person name="Shibagaki N."/>
            <person name="Shinohara N."/>
            <person name="Shippen D.E."/>
            <person name="Soerensen I."/>
            <person name="Sotooka R."/>
            <person name="Sugimoto N."/>
            <person name="Sugita M."/>
            <person name="Sumikawa N."/>
            <person name="Tanurdzic M."/>
            <person name="Theissen G."/>
            <person name="Ulvskov P."/>
            <person name="Wakazuki S."/>
            <person name="Weng J.K."/>
            <person name="Willats W.W."/>
            <person name="Wipf D."/>
            <person name="Wolf P.G."/>
            <person name="Yang L."/>
            <person name="Zimmer A.D."/>
            <person name="Zhu Q."/>
            <person name="Mitros T."/>
            <person name="Hellsten U."/>
            <person name="Loque D."/>
            <person name="Otillar R."/>
            <person name="Salamov A."/>
            <person name="Schmutz J."/>
            <person name="Shapiro H."/>
            <person name="Lindquist E."/>
            <person name="Lucas S."/>
            <person name="Rokhsar D."/>
            <person name="Grigoriev I.V."/>
        </authorList>
    </citation>
    <scope>NUCLEOTIDE SEQUENCE [LARGE SCALE GENOMIC DNA]</scope>
</reference>
<keyword evidence="7" id="KW-1185">Reference proteome</keyword>
<dbReference type="GO" id="GO:0044550">
    <property type="term" value="P:secondary metabolite biosynthetic process"/>
    <property type="evidence" value="ECO:0007669"/>
    <property type="project" value="UniProtKB-ARBA"/>
</dbReference>
<dbReference type="GO" id="GO:0004497">
    <property type="term" value="F:monooxygenase activity"/>
    <property type="evidence" value="ECO:0007669"/>
    <property type="project" value="InterPro"/>
</dbReference>
<evidence type="ECO:0000256" key="2">
    <source>
        <dbReference type="ARBA" id="ARBA00022617"/>
    </source>
</evidence>
<evidence type="ECO:0000313" key="7">
    <source>
        <dbReference type="Proteomes" id="UP000001514"/>
    </source>
</evidence>
<sequence length="389" mass="43736">MEALSIILVGAATLVLCSLFASRFLYPLPPGPWGTPLFGHLYSLGELPHQTLSKLSKKYGPIMTVRLGMVPALVIDSPQWAREFLTTHDIAFASRPQNTNSKYLFFNGSDVGFSPYGEHWRNLKKLITMELFTAKKMEVFKALRANGILRVLKSIAAEEGNVVSIRNLLSMLNMNNISQMAFSKQVIDDPIFQRFLAVLEESLDLMAVFVLGDFIPFLKWFDPYGYVAKMKANRKEISGIYQMIIDEHKLKRKKNCTPTDLVDILLSQGVDETTIKGTIMGMFVAGTDTSSLTSEWALTSLINNPGCMRRAQEELDRVVGRERRVQEEDLSSLVYLKAIVKETFRLHPPAPLLLPRESTQECTVKGGYKIPKGTRLIINTWSIGRDPVS</sequence>
<dbReference type="PANTHER" id="PTHR47944">
    <property type="entry name" value="CYTOCHROME P450 98A9"/>
    <property type="match status" value="1"/>
</dbReference>
<dbReference type="Gramene" id="EFJ17796">
    <property type="protein sequence ID" value="EFJ17796"/>
    <property type="gene ID" value="SELMODRAFT_113883"/>
</dbReference>
<dbReference type="InterPro" id="IPR002401">
    <property type="entry name" value="Cyt_P450_E_grp-I"/>
</dbReference>
<dbReference type="GO" id="GO:0005506">
    <property type="term" value="F:iron ion binding"/>
    <property type="evidence" value="ECO:0007669"/>
    <property type="project" value="InterPro"/>
</dbReference>
<evidence type="ECO:0000256" key="1">
    <source>
        <dbReference type="ARBA" id="ARBA00010617"/>
    </source>
</evidence>
<keyword evidence="2" id="KW-0349">Heme</keyword>
<dbReference type="GO" id="GO:0016705">
    <property type="term" value="F:oxidoreductase activity, acting on paired donors, with incorporation or reduction of molecular oxygen"/>
    <property type="evidence" value="ECO:0007669"/>
    <property type="project" value="InterPro"/>
</dbReference>
<accession>D8SCZ7</accession>
<gene>
    <name evidence="6" type="primary">CYP787B1</name>
    <name evidence="6" type="ORF">SELMODRAFT_113883</name>
</gene>
<comment type="similarity">
    <text evidence="1">Belongs to the cytochrome P450 family.</text>
</comment>
<dbReference type="EMBL" id="GL377612">
    <property type="protein sequence ID" value="EFJ17796.1"/>
    <property type="molecule type" value="Genomic_DNA"/>
</dbReference>
<protein>
    <submittedName>
        <fullName evidence="6">Uncharacterized protein CYP787B1</fullName>
    </submittedName>
</protein>
<dbReference type="CDD" id="cd20618">
    <property type="entry name" value="CYP71_clan"/>
    <property type="match status" value="1"/>
</dbReference>
<evidence type="ECO:0000256" key="4">
    <source>
        <dbReference type="ARBA" id="ARBA00023002"/>
    </source>
</evidence>
<keyword evidence="3" id="KW-0479">Metal-binding</keyword>
<keyword evidence="5" id="KW-0408">Iron</keyword>
<dbReference type="PRINTS" id="PR00463">
    <property type="entry name" value="EP450I"/>
</dbReference>
<dbReference type="Proteomes" id="UP000001514">
    <property type="component" value="Unassembled WGS sequence"/>
</dbReference>
<proteinExistence type="inferred from homology"/>
<dbReference type="HOGENOM" id="CLU_001570_4_0_1"/>
<evidence type="ECO:0000256" key="3">
    <source>
        <dbReference type="ARBA" id="ARBA00022723"/>
    </source>
</evidence>
<dbReference type="InParanoid" id="D8SCZ7"/>
<evidence type="ECO:0000256" key="5">
    <source>
        <dbReference type="ARBA" id="ARBA00023004"/>
    </source>
</evidence>
<keyword evidence="4" id="KW-0560">Oxidoreductase</keyword>
<dbReference type="Pfam" id="PF00067">
    <property type="entry name" value="p450"/>
    <property type="match status" value="1"/>
</dbReference>
<dbReference type="STRING" id="88036.D8SCZ7"/>
<dbReference type="PRINTS" id="PR00385">
    <property type="entry name" value="P450"/>
</dbReference>
<dbReference type="eggNOG" id="KOG0156">
    <property type="taxonomic scope" value="Eukaryota"/>
</dbReference>
<dbReference type="InterPro" id="IPR001128">
    <property type="entry name" value="Cyt_P450"/>
</dbReference>
<dbReference type="AlphaFoldDB" id="D8SCZ7"/>
<dbReference type="SUPFAM" id="SSF48264">
    <property type="entry name" value="Cytochrome P450"/>
    <property type="match status" value="1"/>
</dbReference>
<dbReference type="Gene3D" id="1.10.630.10">
    <property type="entry name" value="Cytochrome P450"/>
    <property type="match status" value="1"/>
</dbReference>
<dbReference type="GO" id="GO:0020037">
    <property type="term" value="F:heme binding"/>
    <property type="evidence" value="ECO:0007669"/>
    <property type="project" value="InterPro"/>
</dbReference>